<evidence type="ECO:0000313" key="7">
    <source>
        <dbReference type="Proteomes" id="UP000030655"/>
    </source>
</evidence>
<dbReference type="EMBL" id="KK365199">
    <property type="protein sequence ID" value="KCZ80163.1"/>
    <property type="molecule type" value="Genomic_DNA"/>
</dbReference>
<keyword evidence="7" id="KW-1185">Reference proteome</keyword>
<evidence type="ECO:0000256" key="5">
    <source>
        <dbReference type="RuleBase" id="RU364010"/>
    </source>
</evidence>
<gene>
    <name evidence="6" type="ORF">H312_02436</name>
</gene>
<dbReference type="Pfam" id="PF03223">
    <property type="entry name" value="V-ATPase_C"/>
    <property type="match status" value="1"/>
</dbReference>
<sequence length="356" mass="42101">MIVFVGIPDQQLKILDHVPEGILVKKLDLQSISCNGLASIISASEKLYETDKRINNVINGIFTYIKTHYPSEFINLEKEFTKNTFETNMYKVVLENNLPMKSKRKLSERRITIEDYLTRTEHLFREIEKEYAEQQNEFIKSIKRNEQCKRKVGTDLKDAVLNNFCSEEKHEFLMNFYVVKNKKDNKVINIIFSNEKLFEGSLKLIAQDNSNELYTFIGLKSTEEQVKEDCKKYDFLYKSFIKEEEFKIIKDNLNDYEENKNSHFIFLRSTFVKLTELICNFRFSKAYLDCILSYGLPPDYVFYSVFSDKTKELNEFLSAFSKEADMYVNIKKYTDKMYGDLVVVNVNLPIYEEDIF</sequence>
<accession>A0A059EYQ4</accession>
<dbReference type="VEuPathDB" id="MicrosporidiaDB:H312_02436"/>
<evidence type="ECO:0000256" key="2">
    <source>
        <dbReference type="ARBA" id="ARBA00022448"/>
    </source>
</evidence>
<dbReference type="OrthoDB" id="6605928at2759"/>
<evidence type="ECO:0000256" key="1">
    <source>
        <dbReference type="ARBA" id="ARBA00006138"/>
    </source>
</evidence>
<dbReference type="AlphaFoldDB" id="A0A059EYQ4"/>
<keyword evidence="4 5" id="KW-0406">Ion transport</keyword>
<keyword evidence="2 5" id="KW-0813">Transport</keyword>
<dbReference type="Proteomes" id="UP000030655">
    <property type="component" value="Unassembled WGS sequence"/>
</dbReference>
<dbReference type="SUPFAM" id="SSF118203">
    <property type="entry name" value="Vacuolar ATP synthase subunit C"/>
    <property type="match status" value="1"/>
</dbReference>
<dbReference type="STRING" id="1288291.A0A059EYQ4"/>
<evidence type="ECO:0000313" key="6">
    <source>
        <dbReference type="EMBL" id="KCZ80163.1"/>
    </source>
</evidence>
<name>A0A059EYQ4_9MICR</name>
<comment type="function">
    <text evidence="5">Subunit of the V1 complex of vacuolar(H+)-ATPase (V-ATPase), a multisubunit enzyme composed of a peripheral complex (V1) that hydrolyzes ATP and a membrane integral complex (V0) that translocates protons. V-ATPase is responsible for acidifying and maintaining the pH of intracellular compartments and in some cell types, is targeted to the plasma membrane, where it is responsible for acidifying the extracellular environment. Subunit C is necessary for the assembly of the catalytic sector of the enzyme and is likely to have a specific function in its catalytic activity.</text>
</comment>
<reference evidence="6 7" key="2">
    <citation type="submission" date="2014-03" db="EMBL/GenBank/DDBJ databases">
        <title>The Genome Sequence of Anncaliia algerae insect isolate PRA339.</title>
        <authorList>
            <consortium name="The Broad Institute Genome Sequencing Platform"/>
            <consortium name="The Broad Institute Genome Sequencing Center for Infectious Disease"/>
            <person name="Cuomo C."/>
            <person name="Becnel J."/>
            <person name="Sanscrainte N."/>
            <person name="Walker B."/>
            <person name="Young S.K."/>
            <person name="Zeng Q."/>
            <person name="Gargeya S."/>
            <person name="Fitzgerald M."/>
            <person name="Haas B."/>
            <person name="Abouelleil A."/>
            <person name="Alvarado L."/>
            <person name="Arachchi H.M."/>
            <person name="Berlin A.M."/>
            <person name="Chapman S.B."/>
            <person name="Dewar J."/>
            <person name="Goldberg J."/>
            <person name="Griggs A."/>
            <person name="Gujja S."/>
            <person name="Hansen M."/>
            <person name="Howarth C."/>
            <person name="Imamovic A."/>
            <person name="Larimer J."/>
            <person name="McCowan C."/>
            <person name="Murphy C."/>
            <person name="Neiman D."/>
            <person name="Pearson M."/>
            <person name="Priest M."/>
            <person name="Roberts A."/>
            <person name="Saif S."/>
            <person name="Shea T."/>
            <person name="Sisk P."/>
            <person name="Sykes S."/>
            <person name="Wortman J."/>
            <person name="Nusbaum C."/>
            <person name="Birren B."/>
        </authorList>
    </citation>
    <scope>NUCLEOTIDE SEQUENCE [LARGE SCALE GENOMIC DNA]</scope>
    <source>
        <strain evidence="6 7">PRA339</strain>
    </source>
</reference>
<keyword evidence="3 5" id="KW-0375">Hydrogen ion transport</keyword>
<evidence type="ECO:0000256" key="4">
    <source>
        <dbReference type="ARBA" id="ARBA00023065"/>
    </source>
</evidence>
<protein>
    <recommendedName>
        <fullName evidence="5">V-type proton ATPase subunit C</fullName>
    </recommendedName>
</protein>
<dbReference type="GO" id="GO:0046961">
    <property type="term" value="F:proton-transporting ATPase activity, rotational mechanism"/>
    <property type="evidence" value="ECO:0007669"/>
    <property type="project" value="InterPro"/>
</dbReference>
<dbReference type="InterPro" id="IPR036132">
    <property type="entry name" value="Vac_ATP_synth_c_sf"/>
</dbReference>
<organism evidence="6 7">
    <name type="scientific">Anncaliia algerae PRA339</name>
    <dbReference type="NCBI Taxonomy" id="1288291"/>
    <lineage>
        <taxon>Eukaryota</taxon>
        <taxon>Fungi</taxon>
        <taxon>Fungi incertae sedis</taxon>
        <taxon>Microsporidia</taxon>
        <taxon>Tubulinosematoidea</taxon>
        <taxon>Tubulinosematidae</taxon>
        <taxon>Anncaliia</taxon>
    </lineage>
</organism>
<proteinExistence type="inferred from homology"/>
<comment type="similarity">
    <text evidence="1 5">Belongs to the V-ATPase C subunit family.</text>
</comment>
<dbReference type="GO" id="GO:0033180">
    <property type="term" value="C:proton-transporting V-type ATPase, V1 domain"/>
    <property type="evidence" value="ECO:0007669"/>
    <property type="project" value="InterPro"/>
</dbReference>
<dbReference type="HOGENOM" id="CLU_778388_0_0_1"/>
<reference evidence="7" key="1">
    <citation type="submission" date="2013-02" db="EMBL/GenBank/DDBJ databases">
        <authorList>
            <consortium name="The Broad Institute Genome Sequencing Platform"/>
            <person name="Cuomo C."/>
            <person name="Becnel J."/>
            <person name="Sanscrainte N."/>
            <person name="Walker B."/>
            <person name="Young S.K."/>
            <person name="Zeng Q."/>
            <person name="Gargeya S."/>
            <person name="Fitzgerald M."/>
            <person name="Haas B."/>
            <person name="Abouelleil A."/>
            <person name="Alvarado L."/>
            <person name="Arachchi H.M."/>
            <person name="Berlin A.M."/>
            <person name="Chapman S.B."/>
            <person name="Dewar J."/>
            <person name="Goldberg J."/>
            <person name="Griggs A."/>
            <person name="Gujja S."/>
            <person name="Hansen M."/>
            <person name="Howarth C."/>
            <person name="Imamovic A."/>
            <person name="Larimer J."/>
            <person name="McCowan C."/>
            <person name="Murphy C."/>
            <person name="Neiman D."/>
            <person name="Pearson M."/>
            <person name="Priest M."/>
            <person name="Roberts A."/>
            <person name="Saif S."/>
            <person name="Shea T."/>
            <person name="Sisk P."/>
            <person name="Sykes S."/>
            <person name="Wortman J."/>
            <person name="Nusbaum C."/>
            <person name="Birren B."/>
        </authorList>
    </citation>
    <scope>NUCLEOTIDE SEQUENCE [LARGE SCALE GENOMIC DNA]</scope>
    <source>
        <strain evidence="7">PRA339</strain>
    </source>
</reference>
<comment type="subunit">
    <text evidence="5">V-ATPase is a heteromultimeric enzyme composed of a peripheral catalytic V1 complex (components A to H) attached to an integral membrane V0 proton pore complex.</text>
</comment>
<evidence type="ECO:0000256" key="3">
    <source>
        <dbReference type="ARBA" id="ARBA00022781"/>
    </source>
</evidence>
<dbReference type="InterPro" id="IPR004907">
    <property type="entry name" value="ATPase_V1-cplx_csu"/>
</dbReference>